<dbReference type="Gene3D" id="3.30.70.270">
    <property type="match status" value="1"/>
</dbReference>
<keyword evidence="4" id="KW-1133">Transmembrane helix</keyword>
<keyword evidence="4" id="KW-0472">Membrane</keyword>
<evidence type="ECO:0000313" key="7">
    <source>
        <dbReference type="EMBL" id="MCG6663198.1"/>
    </source>
</evidence>
<dbReference type="GO" id="GO:0005886">
    <property type="term" value="C:plasma membrane"/>
    <property type="evidence" value="ECO:0007669"/>
    <property type="project" value="TreeGrafter"/>
</dbReference>
<gene>
    <name evidence="6" type="ORF">H1D44_15430</name>
    <name evidence="7" type="ORF">HOP48_16815</name>
</gene>
<dbReference type="GO" id="GO:1902201">
    <property type="term" value="P:negative regulation of bacterial-type flagellum-dependent cell motility"/>
    <property type="evidence" value="ECO:0007669"/>
    <property type="project" value="TreeGrafter"/>
</dbReference>
<dbReference type="Proteomes" id="UP000814353">
    <property type="component" value="Unassembled WGS sequence"/>
</dbReference>
<dbReference type="CDD" id="cd01949">
    <property type="entry name" value="GGDEF"/>
    <property type="match status" value="1"/>
</dbReference>
<dbReference type="EMBL" id="JABFUB010000018">
    <property type="protein sequence ID" value="MCG6663198.1"/>
    <property type="molecule type" value="Genomic_DNA"/>
</dbReference>
<evidence type="ECO:0000313" key="8">
    <source>
        <dbReference type="Proteomes" id="UP000518091"/>
    </source>
</evidence>
<evidence type="ECO:0000313" key="6">
    <source>
        <dbReference type="EMBL" id="MBA2780282.1"/>
    </source>
</evidence>
<dbReference type="SMART" id="SM00267">
    <property type="entry name" value="GGDEF"/>
    <property type="match status" value="1"/>
</dbReference>
<comment type="catalytic activity">
    <reaction evidence="3">
        <text>2 GTP = 3',3'-c-di-GMP + 2 diphosphate</text>
        <dbReference type="Rhea" id="RHEA:24898"/>
        <dbReference type="ChEBI" id="CHEBI:33019"/>
        <dbReference type="ChEBI" id="CHEBI:37565"/>
        <dbReference type="ChEBI" id="CHEBI:58805"/>
        <dbReference type="EC" id="2.7.7.65"/>
    </reaction>
</comment>
<evidence type="ECO:0000256" key="3">
    <source>
        <dbReference type="ARBA" id="ARBA00034247"/>
    </source>
</evidence>
<feature type="transmembrane region" description="Helical" evidence="4">
    <location>
        <begin position="144"/>
        <end position="162"/>
    </location>
</feature>
<dbReference type="SUPFAM" id="SSF55073">
    <property type="entry name" value="Nucleotide cyclase"/>
    <property type="match status" value="1"/>
</dbReference>
<dbReference type="Proteomes" id="UP000518091">
    <property type="component" value="Unassembled WGS sequence"/>
</dbReference>
<evidence type="ECO:0000256" key="2">
    <source>
        <dbReference type="ARBA" id="ARBA00012528"/>
    </source>
</evidence>
<keyword evidence="9" id="KW-1185">Reference proteome</keyword>
<keyword evidence="4" id="KW-0812">Transmembrane</keyword>
<feature type="transmembrane region" description="Helical" evidence="4">
    <location>
        <begin position="67"/>
        <end position="87"/>
    </location>
</feature>
<reference evidence="6 8" key="2">
    <citation type="submission" date="2020-07" db="EMBL/GenBank/DDBJ databases">
        <title>Identification of Halomonas strains.</title>
        <authorList>
            <person name="Xiao Z."/>
            <person name="Shen J."/>
        </authorList>
    </citation>
    <scope>NUCLEOTIDE SEQUENCE [LARGE SCALE GENOMIC DNA]</scope>
    <source>
        <strain evidence="6 8">DSM 17331</strain>
    </source>
</reference>
<dbReference type="InterPro" id="IPR000160">
    <property type="entry name" value="GGDEF_dom"/>
</dbReference>
<dbReference type="FunFam" id="3.30.70.270:FF:000001">
    <property type="entry name" value="Diguanylate cyclase domain protein"/>
    <property type="match status" value="1"/>
</dbReference>
<dbReference type="InterPro" id="IPR050469">
    <property type="entry name" value="Diguanylate_Cyclase"/>
</dbReference>
<dbReference type="PANTHER" id="PTHR45138:SF9">
    <property type="entry name" value="DIGUANYLATE CYCLASE DGCM-RELATED"/>
    <property type="match status" value="1"/>
</dbReference>
<accession>A0A7V9W3G4</accession>
<feature type="transmembrane region" description="Helical" evidence="4">
    <location>
        <begin position="94"/>
        <end position="113"/>
    </location>
</feature>
<dbReference type="PROSITE" id="PS50887">
    <property type="entry name" value="GGDEF"/>
    <property type="match status" value="1"/>
</dbReference>
<dbReference type="EMBL" id="JACEFT010000022">
    <property type="protein sequence ID" value="MBA2780282.1"/>
    <property type="molecule type" value="Genomic_DNA"/>
</dbReference>
<dbReference type="InterPro" id="IPR043128">
    <property type="entry name" value="Rev_trsase/Diguanyl_cyclase"/>
</dbReference>
<dbReference type="PANTHER" id="PTHR45138">
    <property type="entry name" value="REGULATORY COMPONENTS OF SENSORY TRANSDUCTION SYSTEM"/>
    <property type="match status" value="1"/>
</dbReference>
<dbReference type="RefSeq" id="WP_181515749.1">
    <property type="nucleotide sequence ID" value="NZ_JABFUB010000018.1"/>
</dbReference>
<sequence length="388" mass="42948">MSVLSRLQRTVDPLHGATHEEKSAFDTWYLQAKIPLIRYIALLTALLYFIYAAVQVSIAPNLVELRIALHGFFVPFLLVTISAMTLSSALYRPMVALLMVAPVLAAIASLYLNVGQGQFPLYAPELYLILIWTFTTSGLRLCQAAISASSALVVILATTILVPQERGFLYLHLLYILAAFSFGILNALILEKAHKAMFLQQRRLAHLASVDGLTGLWNRHTIEALFDEECERASRYGTPLSVILLDIDHFKQVNDKHGHIVGDSVLKQFASLLRDNLRSVDQVGRLGGEEFLIVLPETDLLQAQAAASLLQERISALDFARAGHCTASFGVTQYHPDEERLVVINRADRALYKAKAKGRNRIEVMPCTVDGCKPCAAIAPRRSGTLNR</sequence>
<comment type="caution">
    <text evidence="6">The sequence shown here is derived from an EMBL/GenBank/DDBJ whole genome shotgun (WGS) entry which is preliminary data.</text>
</comment>
<evidence type="ECO:0000256" key="1">
    <source>
        <dbReference type="ARBA" id="ARBA00001946"/>
    </source>
</evidence>
<feature type="transmembrane region" description="Helical" evidence="4">
    <location>
        <begin position="36"/>
        <end position="55"/>
    </location>
</feature>
<evidence type="ECO:0000256" key="4">
    <source>
        <dbReference type="SAM" id="Phobius"/>
    </source>
</evidence>
<evidence type="ECO:0000259" key="5">
    <source>
        <dbReference type="PROSITE" id="PS50887"/>
    </source>
</evidence>
<organism evidence="6 8">
    <name type="scientific">Billgrantia kenyensis</name>
    <dbReference type="NCBI Taxonomy" id="321266"/>
    <lineage>
        <taxon>Bacteria</taxon>
        <taxon>Pseudomonadati</taxon>
        <taxon>Pseudomonadota</taxon>
        <taxon>Gammaproteobacteria</taxon>
        <taxon>Oceanospirillales</taxon>
        <taxon>Halomonadaceae</taxon>
        <taxon>Billgrantia</taxon>
    </lineage>
</organism>
<dbReference type="AlphaFoldDB" id="A0A7V9W3G4"/>
<protein>
    <recommendedName>
        <fullName evidence="2">diguanylate cyclase</fullName>
        <ecNumber evidence="2">2.7.7.65</ecNumber>
    </recommendedName>
</protein>
<dbReference type="GO" id="GO:0052621">
    <property type="term" value="F:diguanylate cyclase activity"/>
    <property type="evidence" value="ECO:0007669"/>
    <property type="project" value="UniProtKB-EC"/>
</dbReference>
<feature type="transmembrane region" description="Helical" evidence="4">
    <location>
        <begin position="168"/>
        <end position="190"/>
    </location>
</feature>
<comment type="cofactor">
    <cofactor evidence="1">
        <name>Mg(2+)</name>
        <dbReference type="ChEBI" id="CHEBI:18420"/>
    </cofactor>
</comment>
<feature type="domain" description="GGDEF" evidence="5">
    <location>
        <begin position="238"/>
        <end position="367"/>
    </location>
</feature>
<dbReference type="Pfam" id="PF00990">
    <property type="entry name" value="GGDEF"/>
    <property type="match status" value="1"/>
</dbReference>
<proteinExistence type="predicted"/>
<dbReference type="NCBIfam" id="TIGR00254">
    <property type="entry name" value="GGDEF"/>
    <property type="match status" value="1"/>
</dbReference>
<evidence type="ECO:0000313" key="9">
    <source>
        <dbReference type="Proteomes" id="UP000814353"/>
    </source>
</evidence>
<dbReference type="EC" id="2.7.7.65" evidence="2"/>
<name>A0A7V9W3G4_9GAMM</name>
<dbReference type="GO" id="GO:0043709">
    <property type="term" value="P:cell adhesion involved in single-species biofilm formation"/>
    <property type="evidence" value="ECO:0007669"/>
    <property type="project" value="TreeGrafter"/>
</dbReference>
<dbReference type="InterPro" id="IPR029787">
    <property type="entry name" value="Nucleotide_cyclase"/>
</dbReference>
<reference evidence="7 9" key="1">
    <citation type="submission" date="2020-05" db="EMBL/GenBank/DDBJ databases">
        <title>Comparative genomic analysis of denitrifying bacteria from Halomonas genus.</title>
        <authorList>
            <person name="Wang L."/>
            <person name="Shao Z."/>
        </authorList>
    </citation>
    <scope>NUCLEOTIDE SEQUENCE [LARGE SCALE GENOMIC DNA]</scope>
    <source>
        <strain evidence="7 9">DSM 17331</strain>
    </source>
</reference>